<evidence type="ECO:0000256" key="1">
    <source>
        <dbReference type="ARBA" id="ARBA00022692"/>
    </source>
</evidence>
<dbReference type="RefSeq" id="WP_217868989.1">
    <property type="nucleotide sequence ID" value="NZ_CP077077.1"/>
</dbReference>
<keyword evidence="2 4" id="KW-1133">Transmembrane helix</keyword>
<feature type="transmembrane region" description="Helical" evidence="4">
    <location>
        <begin position="306"/>
        <end position="329"/>
    </location>
</feature>
<feature type="transmembrane region" description="Helical" evidence="4">
    <location>
        <begin position="149"/>
        <end position="170"/>
    </location>
</feature>
<feature type="transmembrane region" description="Helical" evidence="4">
    <location>
        <begin position="341"/>
        <end position="363"/>
    </location>
</feature>
<feature type="domain" description="Major facilitator superfamily (MFS) profile" evidence="5">
    <location>
        <begin position="164"/>
        <end position="404"/>
    </location>
</feature>
<dbReference type="PANTHER" id="PTHR23531:SF1">
    <property type="entry name" value="QUINOLENE RESISTANCE PROTEIN NORA"/>
    <property type="match status" value="1"/>
</dbReference>
<proteinExistence type="predicted"/>
<dbReference type="EMBL" id="CP077077">
    <property type="protein sequence ID" value="QXH58217.1"/>
    <property type="molecule type" value="Genomic_DNA"/>
</dbReference>
<keyword evidence="7" id="KW-1185">Reference proteome</keyword>
<feature type="transmembrane region" description="Helical" evidence="4">
    <location>
        <begin position="223"/>
        <end position="245"/>
    </location>
</feature>
<feature type="transmembrane region" description="Helical" evidence="4">
    <location>
        <begin position="16"/>
        <end position="41"/>
    </location>
</feature>
<reference evidence="6 7" key="1">
    <citation type="journal article" date="2021" name="Microorganisms">
        <title>The Ever-Expanding Pseudomonas Genus: Description of 43 New Species and Partition of the Pseudomonas putida Group.</title>
        <authorList>
            <person name="Girard L."/>
            <person name="Lood C."/>
            <person name="Hofte M."/>
            <person name="Vandamme P."/>
            <person name="Rokni-Zadeh H."/>
            <person name="van Noort V."/>
            <person name="Lavigne R."/>
            <person name="De Mot R."/>
        </authorList>
    </citation>
    <scope>NUCLEOTIDE SEQUENCE [LARGE SCALE GENOMIC DNA]</scope>
    <source>
        <strain evidence="6 7">COW77</strain>
    </source>
</reference>
<dbReference type="NCBIfam" id="NF003477">
    <property type="entry name" value="PRK05122.1"/>
    <property type="match status" value="1"/>
</dbReference>
<evidence type="ECO:0000313" key="7">
    <source>
        <dbReference type="Proteomes" id="UP000824010"/>
    </source>
</evidence>
<feature type="transmembrane region" description="Helical" evidence="4">
    <location>
        <begin position="47"/>
        <end position="69"/>
    </location>
</feature>
<organism evidence="6 7">
    <name type="scientific">Pseudomonas maumuensis</name>
    <dbReference type="NCBI Taxonomy" id="2842354"/>
    <lineage>
        <taxon>Bacteria</taxon>
        <taxon>Pseudomonadati</taxon>
        <taxon>Pseudomonadota</taxon>
        <taxon>Gammaproteobacteria</taxon>
        <taxon>Pseudomonadales</taxon>
        <taxon>Pseudomonadaceae</taxon>
        <taxon>Pseudomonas</taxon>
    </lineage>
</organism>
<evidence type="ECO:0000256" key="3">
    <source>
        <dbReference type="ARBA" id="ARBA00023136"/>
    </source>
</evidence>
<evidence type="ECO:0000256" key="4">
    <source>
        <dbReference type="SAM" id="Phobius"/>
    </source>
</evidence>
<protein>
    <submittedName>
        <fullName evidence="6">MFS transporter</fullName>
    </submittedName>
</protein>
<dbReference type="InterPro" id="IPR052714">
    <property type="entry name" value="MFS_Exporter"/>
</dbReference>
<evidence type="ECO:0000259" key="5">
    <source>
        <dbReference type="PROSITE" id="PS50850"/>
    </source>
</evidence>
<dbReference type="InterPro" id="IPR011701">
    <property type="entry name" value="MFS"/>
</dbReference>
<dbReference type="PROSITE" id="PS50850">
    <property type="entry name" value="MFS"/>
    <property type="match status" value="1"/>
</dbReference>
<dbReference type="InterPro" id="IPR020846">
    <property type="entry name" value="MFS_dom"/>
</dbReference>
<gene>
    <name evidence="6" type="ORF">KSS90_08470</name>
</gene>
<evidence type="ECO:0000313" key="6">
    <source>
        <dbReference type="EMBL" id="QXH58217.1"/>
    </source>
</evidence>
<accession>A0ABX8NQC1</accession>
<dbReference type="Proteomes" id="UP000824010">
    <property type="component" value="Chromosome"/>
</dbReference>
<name>A0ABX8NQC1_9PSED</name>
<feature type="transmembrane region" description="Helical" evidence="4">
    <location>
        <begin position="251"/>
        <end position="270"/>
    </location>
</feature>
<feature type="transmembrane region" description="Helical" evidence="4">
    <location>
        <begin position="176"/>
        <end position="195"/>
    </location>
</feature>
<evidence type="ECO:0000256" key="2">
    <source>
        <dbReference type="ARBA" id="ARBA00022989"/>
    </source>
</evidence>
<dbReference type="Pfam" id="PF07690">
    <property type="entry name" value="MFS_1"/>
    <property type="match status" value="1"/>
</dbReference>
<keyword evidence="1 4" id="KW-0812">Transmembrane</keyword>
<feature type="transmembrane region" description="Helical" evidence="4">
    <location>
        <begin position="282"/>
        <end position="300"/>
    </location>
</feature>
<dbReference type="PANTHER" id="PTHR23531">
    <property type="entry name" value="QUINOLENE RESISTANCE PROTEIN NORA"/>
    <property type="match status" value="1"/>
</dbReference>
<feature type="transmembrane region" description="Helical" evidence="4">
    <location>
        <begin position="81"/>
        <end position="103"/>
    </location>
</feature>
<keyword evidence="3 4" id="KW-0472">Membrane</keyword>
<feature type="transmembrane region" description="Helical" evidence="4">
    <location>
        <begin position="369"/>
        <end position="390"/>
    </location>
</feature>
<sequence>MSVETQVPTQSDTRRLLPVAVVVFLGLMAMGMPLASVPLWVHGQLGYGMLVVGCVMGIESVATLLTRHFAGTAADRRGPKWTVMLGLIGSATSGACYLVAAQLVDTPLISLAVIIAGRIAMGFAQGLLFTGGSTWPIGMFGAEKAGKALSWIGIAMFGGISAGAAVAALLGEVVSFAWVSLVTMVIPLVGLLIALRTPGARLVHAVEKSLGMRELLGKIWRPGLVFALATVGYVTVSSFITLTYAQYQWSGAGYALAAFGAGYVGARLVLGSRSDTAVGPNMALLMLVIETAGQAMLWMAPSPGYAIVGAALSGFGVSMIYPLLALVAIRNVPHHSLGLAIGFYDACFDISIGLAAPLAGLLAREEGMAVVFLIGTAATLLAMLATLYAYTHAARDTRSPHLAS</sequence>